<feature type="signal peptide" evidence="1">
    <location>
        <begin position="1"/>
        <end position="23"/>
    </location>
</feature>
<comment type="caution">
    <text evidence="3">The sequence shown here is derived from an EMBL/GenBank/DDBJ whole genome shotgun (WGS) entry which is preliminary data.</text>
</comment>
<name>V8QWP9_9BURK</name>
<dbReference type="AlphaFoldDB" id="V8QWP9"/>
<feature type="chain" id="PRO_5004771804" evidence="1">
    <location>
        <begin position="24"/>
        <end position="175"/>
    </location>
</feature>
<dbReference type="Pfam" id="PF05229">
    <property type="entry name" value="SCPU"/>
    <property type="match status" value="1"/>
</dbReference>
<organism evidence="3 4">
    <name type="scientific">Advenella kashmirensis W13003</name>
    <dbReference type="NCBI Taxonomy" id="1424334"/>
    <lineage>
        <taxon>Bacteria</taxon>
        <taxon>Pseudomonadati</taxon>
        <taxon>Pseudomonadota</taxon>
        <taxon>Betaproteobacteria</taxon>
        <taxon>Burkholderiales</taxon>
        <taxon>Alcaligenaceae</taxon>
    </lineage>
</organism>
<dbReference type="eggNOG" id="COG5430">
    <property type="taxonomic scope" value="Bacteria"/>
</dbReference>
<dbReference type="OrthoDB" id="8751277at2"/>
<reference evidence="3 4" key="1">
    <citation type="journal article" date="2014" name="Genome Announc.">
        <title>Draft Genome Sequence of Advenella kashmirensis Strain W13003, a Polycyclic Aromatic Hydrocarbon-Degrading Bacterium.</title>
        <authorList>
            <person name="Wang X."/>
            <person name="Jin D."/>
            <person name="Zhou L."/>
            <person name="Wu L."/>
            <person name="An W."/>
            <person name="Zhao L."/>
        </authorList>
    </citation>
    <scope>NUCLEOTIDE SEQUENCE [LARGE SCALE GENOMIC DNA]</scope>
    <source>
        <strain evidence="3 4">W13003</strain>
    </source>
</reference>
<gene>
    <name evidence="3" type="ORF">W822_04145</name>
</gene>
<protein>
    <submittedName>
        <fullName evidence="3">Protein U</fullName>
    </submittedName>
</protein>
<dbReference type="InterPro" id="IPR053167">
    <property type="entry name" value="Spore_coat_component"/>
</dbReference>
<evidence type="ECO:0000256" key="1">
    <source>
        <dbReference type="SAM" id="SignalP"/>
    </source>
</evidence>
<dbReference type="SMART" id="SM00972">
    <property type="entry name" value="SCPU"/>
    <property type="match status" value="1"/>
</dbReference>
<dbReference type="PANTHER" id="PTHR37089">
    <property type="entry name" value="PROTEIN U-RELATED"/>
    <property type="match status" value="1"/>
</dbReference>
<dbReference type="STRING" id="1424334.W822_04145"/>
<proteinExistence type="predicted"/>
<keyword evidence="1" id="KW-0732">Signal</keyword>
<accession>V8QWP9</accession>
<dbReference type="HOGENOM" id="CLU_103262_4_0_4"/>
<keyword evidence="4" id="KW-1185">Reference proteome</keyword>
<evidence type="ECO:0000313" key="4">
    <source>
        <dbReference type="Proteomes" id="UP000018733"/>
    </source>
</evidence>
<evidence type="ECO:0000313" key="3">
    <source>
        <dbReference type="EMBL" id="ETF04366.1"/>
    </source>
</evidence>
<dbReference type="Proteomes" id="UP000018733">
    <property type="component" value="Unassembled WGS sequence"/>
</dbReference>
<feature type="domain" description="Spore coat protein U/FanG" evidence="2">
    <location>
        <begin position="27"/>
        <end position="172"/>
    </location>
</feature>
<dbReference type="PATRIC" id="fig|1424334.3.peg.833"/>
<dbReference type="InterPro" id="IPR007893">
    <property type="entry name" value="Spore_coat_U/FanG"/>
</dbReference>
<dbReference type="PANTHER" id="PTHR37089:SF4">
    <property type="entry name" value="EXPORTED PROTEIN"/>
    <property type="match status" value="1"/>
</dbReference>
<sequence length="175" mass="18554">MRAKVAILFAGLIVAVSPMQAHAATDTTQFDVTISIEPSCNISTGDNGVSTLAFGSHDSFQTNVAGQTNLTVTCTNGADYDLGLDAGQHASTPDDVNTRRMQGISTTPDNQSDYVPYQLYQDSARSDVWGNTIDTNTLQSTGTGAVQTHVIYGQVPSTNYTVGDYQDTVTATVTF</sequence>
<evidence type="ECO:0000259" key="2">
    <source>
        <dbReference type="Pfam" id="PF05229"/>
    </source>
</evidence>
<dbReference type="RefSeq" id="WP_024003895.1">
    <property type="nucleotide sequence ID" value="NZ_KI650979.1"/>
</dbReference>
<dbReference type="EMBL" id="AYXT01000001">
    <property type="protein sequence ID" value="ETF04366.1"/>
    <property type="molecule type" value="Genomic_DNA"/>
</dbReference>